<dbReference type="InterPro" id="IPR001460">
    <property type="entry name" value="PCN-bd_Tpept"/>
</dbReference>
<evidence type="ECO:0000256" key="18">
    <source>
        <dbReference type="SAM" id="Phobius"/>
    </source>
</evidence>
<keyword evidence="7" id="KW-0645">Protease</keyword>
<evidence type="ECO:0000256" key="15">
    <source>
        <dbReference type="ARBA" id="ARBA00023316"/>
    </source>
</evidence>
<evidence type="ECO:0000256" key="16">
    <source>
        <dbReference type="ARBA" id="ARBA00034000"/>
    </source>
</evidence>
<keyword evidence="8" id="KW-0328">Glycosyltransferase</keyword>
<evidence type="ECO:0000259" key="19">
    <source>
        <dbReference type="Pfam" id="PF00905"/>
    </source>
</evidence>
<reference evidence="21 22" key="1">
    <citation type="submission" date="2016-01" db="EMBL/GenBank/DDBJ databases">
        <authorList>
            <person name="McClelland M."/>
            <person name="Jain A."/>
            <person name="Saraogi P."/>
            <person name="Mendelson R."/>
            <person name="Westerman R."/>
            <person name="SanMiguel P."/>
            <person name="Csonka L."/>
        </authorList>
    </citation>
    <scope>NUCLEOTIDE SEQUENCE [LARGE SCALE GENOMIC DNA]</scope>
    <source>
        <strain evidence="21 22">R-53146</strain>
    </source>
</reference>
<dbReference type="SUPFAM" id="SSF56601">
    <property type="entry name" value="beta-lactamase/transpeptidase-like"/>
    <property type="match status" value="1"/>
</dbReference>
<protein>
    <submittedName>
        <fullName evidence="21">Penicillin-binding protein 1A</fullName>
    </submittedName>
</protein>
<evidence type="ECO:0000256" key="1">
    <source>
        <dbReference type="ARBA" id="ARBA00004236"/>
    </source>
</evidence>
<evidence type="ECO:0000256" key="10">
    <source>
        <dbReference type="ARBA" id="ARBA00022801"/>
    </source>
</evidence>
<dbReference type="GO" id="GO:0006508">
    <property type="term" value="P:proteolysis"/>
    <property type="evidence" value="ECO:0007669"/>
    <property type="project" value="UniProtKB-KW"/>
</dbReference>
<dbReference type="InterPro" id="IPR001264">
    <property type="entry name" value="Glyco_trans_51"/>
</dbReference>
<dbReference type="PANTHER" id="PTHR32282">
    <property type="entry name" value="BINDING PROTEIN TRANSPEPTIDASE, PUTATIVE-RELATED"/>
    <property type="match status" value="1"/>
</dbReference>
<keyword evidence="22" id="KW-1185">Reference proteome</keyword>
<evidence type="ECO:0000256" key="3">
    <source>
        <dbReference type="ARBA" id="ARBA00007090"/>
    </source>
</evidence>
<comment type="catalytic activity">
    <reaction evidence="17">
        <text>[GlcNAc-(1-&gt;4)-Mur2Ac(oyl-L-Ala-gamma-D-Glu-L-Lys-D-Ala-D-Ala)](n)-di-trans,octa-cis-undecaprenyl diphosphate + beta-D-GlcNAc-(1-&gt;4)-Mur2Ac(oyl-L-Ala-gamma-D-Glu-L-Lys-D-Ala-D-Ala)-di-trans,octa-cis-undecaprenyl diphosphate = [GlcNAc-(1-&gt;4)-Mur2Ac(oyl-L-Ala-gamma-D-Glu-L-Lys-D-Ala-D-Ala)](n+1)-di-trans,octa-cis-undecaprenyl diphosphate + di-trans,octa-cis-undecaprenyl diphosphate + H(+)</text>
        <dbReference type="Rhea" id="RHEA:23708"/>
        <dbReference type="Rhea" id="RHEA-COMP:9602"/>
        <dbReference type="Rhea" id="RHEA-COMP:9603"/>
        <dbReference type="ChEBI" id="CHEBI:15378"/>
        <dbReference type="ChEBI" id="CHEBI:58405"/>
        <dbReference type="ChEBI" id="CHEBI:60033"/>
        <dbReference type="ChEBI" id="CHEBI:78435"/>
        <dbReference type="EC" id="2.4.99.28"/>
    </reaction>
</comment>
<evidence type="ECO:0000256" key="2">
    <source>
        <dbReference type="ARBA" id="ARBA00004752"/>
    </source>
</evidence>
<evidence type="ECO:0000256" key="7">
    <source>
        <dbReference type="ARBA" id="ARBA00022670"/>
    </source>
</evidence>
<evidence type="ECO:0000256" key="14">
    <source>
        <dbReference type="ARBA" id="ARBA00023268"/>
    </source>
</evidence>
<evidence type="ECO:0000259" key="20">
    <source>
        <dbReference type="Pfam" id="PF00912"/>
    </source>
</evidence>
<evidence type="ECO:0000256" key="5">
    <source>
        <dbReference type="ARBA" id="ARBA00022475"/>
    </source>
</evidence>
<dbReference type="GO" id="GO:0008955">
    <property type="term" value="F:peptidoglycan glycosyltransferase activity"/>
    <property type="evidence" value="ECO:0007669"/>
    <property type="project" value="UniProtKB-EC"/>
</dbReference>
<comment type="subcellular location">
    <subcellularLocation>
        <location evidence="1">Cell membrane</location>
    </subcellularLocation>
</comment>
<dbReference type="InterPro" id="IPR023346">
    <property type="entry name" value="Lysozyme-like_dom_sf"/>
</dbReference>
<keyword evidence="11" id="KW-0133">Cell shape</keyword>
<dbReference type="PANTHER" id="PTHR32282:SF11">
    <property type="entry name" value="PENICILLIN-BINDING PROTEIN 1B"/>
    <property type="match status" value="1"/>
</dbReference>
<evidence type="ECO:0000256" key="8">
    <source>
        <dbReference type="ARBA" id="ARBA00022676"/>
    </source>
</evidence>
<organism evidence="21 22">
    <name type="scientific">Apibacter mensalis</name>
    <dbReference type="NCBI Taxonomy" id="1586267"/>
    <lineage>
        <taxon>Bacteria</taxon>
        <taxon>Pseudomonadati</taxon>
        <taxon>Bacteroidota</taxon>
        <taxon>Flavobacteriia</taxon>
        <taxon>Flavobacteriales</taxon>
        <taxon>Weeksellaceae</taxon>
        <taxon>Apibacter</taxon>
    </lineage>
</organism>
<keyword evidence="5" id="KW-1003">Cell membrane</keyword>
<dbReference type="InterPro" id="IPR050396">
    <property type="entry name" value="Glycosyltr_51/Transpeptidase"/>
</dbReference>
<dbReference type="SUPFAM" id="SSF53955">
    <property type="entry name" value="Lysozyme-like"/>
    <property type="match status" value="1"/>
</dbReference>
<proteinExistence type="inferred from homology"/>
<dbReference type="GO" id="GO:0071555">
    <property type="term" value="P:cell wall organization"/>
    <property type="evidence" value="ECO:0007669"/>
    <property type="project" value="UniProtKB-KW"/>
</dbReference>
<evidence type="ECO:0000256" key="9">
    <source>
        <dbReference type="ARBA" id="ARBA00022679"/>
    </source>
</evidence>
<evidence type="ECO:0000256" key="4">
    <source>
        <dbReference type="ARBA" id="ARBA00007739"/>
    </source>
</evidence>
<evidence type="ECO:0000313" key="22">
    <source>
        <dbReference type="Proteomes" id="UP000182761"/>
    </source>
</evidence>
<keyword evidence="6" id="KW-0121">Carboxypeptidase</keyword>
<dbReference type="OrthoDB" id="9766909at2"/>
<dbReference type="GO" id="GO:0008360">
    <property type="term" value="P:regulation of cell shape"/>
    <property type="evidence" value="ECO:0007669"/>
    <property type="project" value="UniProtKB-KW"/>
</dbReference>
<accession>A0A0X3ALW9</accession>
<dbReference type="Pfam" id="PF00912">
    <property type="entry name" value="Transgly"/>
    <property type="match status" value="1"/>
</dbReference>
<dbReference type="Gene3D" id="3.40.710.10">
    <property type="entry name" value="DD-peptidase/beta-lactamase superfamily"/>
    <property type="match status" value="2"/>
</dbReference>
<evidence type="ECO:0000256" key="17">
    <source>
        <dbReference type="ARBA" id="ARBA00049902"/>
    </source>
</evidence>
<dbReference type="AlphaFoldDB" id="A0A0X3ALW9"/>
<sequence>MASTNKNKTSTINKIKKFNSYKKFIRKFLIFFWGIFFAGISSFFLLFLLTIYGFFGEMPNVRDLENPDIFVASEIISADGVVIQKFEKEKRIPVEYQDLPPYLIYALMSKEDERFPYHSGVDKKALFRAVFYGGKRGGGSTITQQLAKLLFTQKDDDEGNFSYKGVSQNKFQRSFQKIKEIIIAVQLEKLYTKDEIITLYLNKFDFLYNANGIATASKVYFNKNVKDLDLLQSATLVAMLENPVVNNPKINPENAKRRRNVVLSLMKDQGYISETEFNSIKNISIELNYKPVKEIGEGYSAYFKHALKKEVNAILSDYENQTGKKYNLYKDGLKIYVTLDSRMQKYAEESIEKHLKNLQKSFFLEQKHRKYAPFYTYPGDPKIDVLYNKLMTDAMKRTGRYKNLKNKGLSDEEILTEFKKPITLQIFTWKGDKDTLLSPWDSIRYHKYIIQSGLMAMEPHSGNIKAWVGGINWKHFQYDHVKQARRQVGSTFKPFVYATAIKNLNYTPCTQVSNATYTKGKWTVSGNGATMPLKSALAYSKNAVTARLIDATGYDAVIKMARDLGVESPIPRNNTIALGSADLTIYEMVGAYSTFANFGNYTKPEMIWRIEDSNNKVIKEYEPQVREVMNEIYSYTMIELMKGVIDQGTGRRIRNMGIDAEIAGKTGTTNKNADGWFIGIAPKLATGIWVGWEDRYAHFESTSIGQGASMALPIWAYFMQKIYADPKLEITQKDKFVRPETMKNNFSCDDLASYGTYDGGYSSDDDGYYNTPHEGDISHKQENINQNLIKRDSINFDK</sequence>
<dbReference type="EMBL" id="FCOR01000001">
    <property type="protein sequence ID" value="CVK15370.1"/>
    <property type="molecule type" value="Genomic_DNA"/>
</dbReference>
<gene>
    <name evidence="21" type="ORF">Ga0061079_101184</name>
</gene>
<comment type="catalytic activity">
    <reaction evidence="16">
        <text>Preferential cleavage: (Ac)2-L-Lys-D-Ala-|-D-Ala. Also transpeptidation of peptidyl-alanyl moieties that are N-acyl substituents of D-alanine.</text>
        <dbReference type="EC" id="3.4.16.4"/>
    </reaction>
</comment>
<comment type="similarity">
    <text evidence="3">In the C-terminal section; belongs to the transpeptidase family.</text>
</comment>
<evidence type="ECO:0000313" key="21">
    <source>
        <dbReference type="EMBL" id="CVK15370.1"/>
    </source>
</evidence>
<dbReference type="Pfam" id="PF00905">
    <property type="entry name" value="Transpeptidase"/>
    <property type="match status" value="1"/>
</dbReference>
<evidence type="ECO:0000256" key="12">
    <source>
        <dbReference type="ARBA" id="ARBA00022984"/>
    </source>
</evidence>
<feature type="domain" description="Penicillin-binding protein transpeptidase" evidence="19">
    <location>
        <begin position="455"/>
        <end position="683"/>
    </location>
</feature>
<feature type="transmembrane region" description="Helical" evidence="18">
    <location>
        <begin position="28"/>
        <end position="55"/>
    </location>
</feature>
<dbReference type="Gene3D" id="1.10.3810.10">
    <property type="entry name" value="Biosynthetic peptidoglycan transglycosylase-like"/>
    <property type="match status" value="1"/>
</dbReference>
<evidence type="ECO:0000256" key="6">
    <source>
        <dbReference type="ARBA" id="ARBA00022645"/>
    </source>
</evidence>
<dbReference type="STRING" id="1586267.GCA_001418685_00185"/>
<keyword evidence="18" id="KW-0812">Transmembrane</keyword>
<dbReference type="Proteomes" id="UP000182761">
    <property type="component" value="Unassembled WGS sequence"/>
</dbReference>
<dbReference type="GO" id="GO:0008658">
    <property type="term" value="F:penicillin binding"/>
    <property type="evidence" value="ECO:0007669"/>
    <property type="project" value="InterPro"/>
</dbReference>
<dbReference type="RefSeq" id="WP_055424596.1">
    <property type="nucleotide sequence ID" value="NZ_FCOR01000001.1"/>
</dbReference>
<keyword evidence="12" id="KW-0573">Peptidoglycan synthesis</keyword>
<comment type="similarity">
    <text evidence="4">In the N-terminal section; belongs to the glycosyltransferase 51 family.</text>
</comment>
<keyword evidence="15" id="KW-0961">Cell wall biogenesis/degradation</keyword>
<keyword evidence="10" id="KW-0378">Hydrolase</keyword>
<dbReference type="GO" id="GO:0009252">
    <property type="term" value="P:peptidoglycan biosynthetic process"/>
    <property type="evidence" value="ECO:0007669"/>
    <property type="project" value="UniProtKB-KW"/>
</dbReference>
<keyword evidence="14" id="KW-0511">Multifunctional enzyme</keyword>
<comment type="pathway">
    <text evidence="2">Cell wall biogenesis; peptidoglycan biosynthesis.</text>
</comment>
<dbReference type="InterPro" id="IPR036950">
    <property type="entry name" value="PBP_transglycosylase"/>
</dbReference>
<dbReference type="InterPro" id="IPR012338">
    <property type="entry name" value="Beta-lactam/transpept-like"/>
</dbReference>
<dbReference type="GO" id="GO:0005886">
    <property type="term" value="C:plasma membrane"/>
    <property type="evidence" value="ECO:0007669"/>
    <property type="project" value="UniProtKB-SubCell"/>
</dbReference>
<keyword evidence="9" id="KW-0808">Transferase</keyword>
<evidence type="ECO:0000256" key="13">
    <source>
        <dbReference type="ARBA" id="ARBA00023136"/>
    </source>
</evidence>
<feature type="domain" description="Glycosyl transferase family 51" evidence="20">
    <location>
        <begin position="80"/>
        <end position="266"/>
    </location>
</feature>
<evidence type="ECO:0000256" key="11">
    <source>
        <dbReference type="ARBA" id="ARBA00022960"/>
    </source>
</evidence>
<name>A0A0X3ALW9_9FLAO</name>
<dbReference type="GO" id="GO:0009002">
    <property type="term" value="F:serine-type D-Ala-D-Ala carboxypeptidase activity"/>
    <property type="evidence" value="ECO:0007669"/>
    <property type="project" value="UniProtKB-EC"/>
</dbReference>
<keyword evidence="13 18" id="KW-0472">Membrane</keyword>
<dbReference type="GO" id="GO:0030288">
    <property type="term" value="C:outer membrane-bounded periplasmic space"/>
    <property type="evidence" value="ECO:0007669"/>
    <property type="project" value="TreeGrafter"/>
</dbReference>
<keyword evidence="18" id="KW-1133">Transmembrane helix</keyword>